<feature type="domain" description="Reverse transcriptase Ty1/copia-type" evidence="11">
    <location>
        <begin position="197"/>
        <end position="280"/>
    </location>
</feature>
<keyword evidence="8" id="KW-0239">DNA-directed DNA polymerase</keyword>
<keyword evidence="7" id="KW-0695">RNA-directed DNA polymerase</keyword>
<keyword evidence="1" id="KW-0540">Nuclease</keyword>
<keyword evidence="4" id="KW-0378">Hydrolase</keyword>
<evidence type="ECO:0000256" key="9">
    <source>
        <dbReference type="ARBA" id="ARBA00023172"/>
    </source>
</evidence>
<comment type="caution">
    <text evidence="12">The sequence shown here is derived from an EMBL/GenBank/DDBJ whole genome shotgun (WGS) entry which is preliminary data.</text>
</comment>
<evidence type="ECO:0000259" key="11">
    <source>
        <dbReference type="Pfam" id="PF07727"/>
    </source>
</evidence>
<keyword evidence="8" id="KW-0548">Nucleotidyltransferase</keyword>
<name>A0A6L2LRY4_TANCI</name>
<accession>A0A6L2LRY4</accession>
<organism evidence="12">
    <name type="scientific">Tanacetum cinerariifolium</name>
    <name type="common">Dalmatian daisy</name>
    <name type="synonym">Chrysanthemum cinerariifolium</name>
    <dbReference type="NCBI Taxonomy" id="118510"/>
    <lineage>
        <taxon>Eukaryota</taxon>
        <taxon>Viridiplantae</taxon>
        <taxon>Streptophyta</taxon>
        <taxon>Embryophyta</taxon>
        <taxon>Tracheophyta</taxon>
        <taxon>Spermatophyta</taxon>
        <taxon>Magnoliopsida</taxon>
        <taxon>eudicotyledons</taxon>
        <taxon>Gunneridae</taxon>
        <taxon>Pentapetalae</taxon>
        <taxon>asterids</taxon>
        <taxon>campanulids</taxon>
        <taxon>Asterales</taxon>
        <taxon>Asteraceae</taxon>
        <taxon>Asteroideae</taxon>
        <taxon>Anthemideae</taxon>
        <taxon>Anthemidinae</taxon>
        <taxon>Tanacetum</taxon>
    </lineage>
</organism>
<evidence type="ECO:0000256" key="7">
    <source>
        <dbReference type="ARBA" id="ARBA00022918"/>
    </source>
</evidence>
<dbReference type="SUPFAM" id="SSF53098">
    <property type="entry name" value="Ribonuclease H-like"/>
    <property type="match status" value="1"/>
</dbReference>
<dbReference type="InterPro" id="IPR012337">
    <property type="entry name" value="RNaseH-like_sf"/>
</dbReference>
<keyword evidence="10" id="KW-0511">Multifunctional enzyme</keyword>
<dbReference type="AlphaFoldDB" id="A0A6L2LRY4"/>
<dbReference type="InterPro" id="IPR013103">
    <property type="entry name" value="RVT_2"/>
</dbReference>
<gene>
    <name evidence="12" type="ORF">Tci_034863</name>
</gene>
<reference evidence="12" key="1">
    <citation type="journal article" date="2019" name="Sci. Rep.">
        <title>Draft genome of Tanacetum cinerariifolium, the natural source of mosquito coil.</title>
        <authorList>
            <person name="Yamashiro T."/>
            <person name="Shiraishi A."/>
            <person name="Satake H."/>
            <person name="Nakayama K."/>
        </authorList>
    </citation>
    <scope>NUCLEOTIDE SEQUENCE</scope>
</reference>
<keyword evidence="3" id="KW-0255">Endonuclease</keyword>
<dbReference type="GO" id="GO:0046872">
    <property type="term" value="F:metal ion binding"/>
    <property type="evidence" value="ECO:0007669"/>
    <property type="project" value="UniProtKB-KW"/>
</dbReference>
<dbReference type="GO" id="GO:0004519">
    <property type="term" value="F:endonuclease activity"/>
    <property type="evidence" value="ECO:0007669"/>
    <property type="project" value="UniProtKB-KW"/>
</dbReference>
<keyword evidence="8" id="KW-0808">Transferase</keyword>
<evidence type="ECO:0000313" key="12">
    <source>
        <dbReference type="EMBL" id="GEU62885.1"/>
    </source>
</evidence>
<evidence type="ECO:0000256" key="8">
    <source>
        <dbReference type="ARBA" id="ARBA00022932"/>
    </source>
</evidence>
<keyword evidence="5" id="KW-0460">Magnesium</keyword>
<evidence type="ECO:0000256" key="3">
    <source>
        <dbReference type="ARBA" id="ARBA00022759"/>
    </source>
</evidence>
<dbReference type="Pfam" id="PF07727">
    <property type="entry name" value="RVT_2"/>
    <property type="match status" value="1"/>
</dbReference>
<keyword evidence="2" id="KW-0479">Metal-binding</keyword>
<dbReference type="PANTHER" id="PTHR42648:SF11">
    <property type="entry name" value="TRANSPOSON TY4-P GAG-POL POLYPROTEIN"/>
    <property type="match status" value="1"/>
</dbReference>
<keyword evidence="9" id="KW-0233">DNA recombination</keyword>
<evidence type="ECO:0000256" key="5">
    <source>
        <dbReference type="ARBA" id="ARBA00022842"/>
    </source>
</evidence>
<evidence type="ECO:0000256" key="6">
    <source>
        <dbReference type="ARBA" id="ARBA00022908"/>
    </source>
</evidence>
<sequence length="729" mass="83554">MLADFKLPTTFWAEAVNTACYMQNRVLVVKHHKKTPWELFHGRTPTLSFIRPFGCPVTILNTIDHLGKFDGKADEGFLVGYYLNSKPFRVFNSRTRIGEENFHISSTVNAAGTNEYNELPFDPNMLALEDVSIFNFSNDNEDDGIVANMNNLDTTIQFSLIPTTRIHKDHPLDQIIRDLHSATQTKNDVKEFEGTWIDYDEVFAPVARIEAIGLFLAFATFKDFVVYQVDVRSDFLYGKIEEEMYVCQPPGFEDLDFPDRVYKVEKALYGLHHAPRAWSMIGSLMYLTSSRPIIVFVVYACARYQVNPKVLHLHDVRRILDEVIHKKLGDSLVRAATTASSLEADQDSVGEEVFVAEQDVVKDDKGKGIMIEEPMKPKKKIKSDLIKKLLKGYKDDIHAKINADHQLAERLQAQEQEELSDANMEGYKLKDLKSKEFDKIQEMFDRAFKRLNTFEDIITELVKGKEKRAGEELIQESTKKQKVEDDKETAELKKLMEIIPYKEEVAIDAIPLAIKSSRIVDWKIHKEGKKIYYQIVRADGKSQMYMVFSKMLKSFNREDLEDLYNLGRIVRIKSLFDAVGITAAHIYVNTAQLELVLLVNSNEKYTKCLLILLLNGRVKEDVIGHIAKILEVLDSIEVDGLDPFQLRMITFLLSLSGNARKWWMNEGDGRINTWDELVSKFFSKLSIDRCPNHNMLLVTQIDTFYNGLTLSHRDTINDAAGGTFIQKTP</sequence>
<dbReference type="GO" id="GO:0003887">
    <property type="term" value="F:DNA-directed DNA polymerase activity"/>
    <property type="evidence" value="ECO:0007669"/>
    <property type="project" value="UniProtKB-KW"/>
</dbReference>
<protein>
    <submittedName>
        <fullName evidence="12">Copia protein</fullName>
    </submittedName>
</protein>
<dbReference type="InterPro" id="IPR039537">
    <property type="entry name" value="Retrotran_Ty1/copia-like"/>
</dbReference>
<proteinExistence type="predicted"/>
<keyword evidence="6" id="KW-0229">DNA integration</keyword>
<dbReference type="GO" id="GO:0015074">
    <property type="term" value="P:DNA integration"/>
    <property type="evidence" value="ECO:0007669"/>
    <property type="project" value="UniProtKB-KW"/>
</dbReference>
<evidence type="ECO:0000256" key="10">
    <source>
        <dbReference type="ARBA" id="ARBA00023268"/>
    </source>
</evidence>
<dbReference type="GO" id="GO:0003964">
    <property type="term" value="F:RNA-directed DNA polymerase activity"/>
    <property type="evidence" value="ECO:0007669"/>
    <property type="project" value="UniProtKB-KW"/>
</dbReference>
<evidence type="ECO:0000256" key="4">
    <source>
        <dbReference type="ARBA" id="ARBA00022801"/>
    </source>
</evidence>
<dbReference type="GO" id="GO:0016787">
    <property type="term" value="F:hydrolase activity"/>
    <property type="evidence" value="ECO:0007669"/>
    <property type="project" value="UniProtKB-KW"/>
</dbReference>
<evidence type="ECO:0000256" key="2">
    <source>
        <dbReference type="ARBA" id="ARBA00022723"/>
    </source>
</evidence>
<dbReference type="EMBL" id="BKCJ010004751">
    <property type="protein sequence ID" value="GEU62885.1"/>
    <property type="molecule type" value="Genomic_DNA"/>
</dbReference>
<evidence type="ECO:0000256" key="1">
    <source>
        <dbReference type="ARBA" id="ARBA00022722"/>
    </source>
</evidence>
<dbReference type="PANTHER" id="PTHR42648">
    <property type="entry name" value="TRANSPOSASE, PUTATIVE-RELATED"/>
    <property type="match status" value="1"/>
</dbReference>
<dbReference type="GO" id="GO:0006310">
    <property type="term" value="P:DNA recombination"/>
    <property type="evidence" value="ECO:0007669"/>
    <property type="project" value="UniProtKB-KW"/>
</dbReference>